<evidence type="ECO:0000313" key="4">
    <source>
        <dbReference type="EMBL" id="THF36531.1"/>
    </source>
</evidence>
<feature type="domain" description="DUF6311" evidence="2">
    <location>
        <begin position="16"/>
        <end position="406"/>
    </location>
</feature>
<accession>A0AAQ2I336</accession>
<feature type="transmembrane region" description="Helical" evidence="1">
    <location>
        <begin position="180"/>
        <end position="204"/>
    </location>
</feature>
<sequence length="698" mass="76531">MKARNRSSALALLPLLLGVLTFFMVIGQRALDPQNIAWLSSGDPATHYLGWVFFRQSPWTFPLGLNPSYGMELGSAVIFSDSNPLLALLFKPFNAWLPETFQYFGLWLLVCFVLQAWFGWKLLGLITDNVIIRLLATGLLIFSPPMFVRAGGHLSLAGHFLILAALYLALHPALQRRRLAWGSLLAATALVHAYLLVMVALIWVADLLGKVMSARLSRREGLIEFAALFALVSVCCWQAGYFSIADGTGGGGFGFYRMNLLAPFDSDGWSQVLPDIRMAGGDYEGFNYFGLGVLMLLPVVAVAGLRGKISPRAALGKRLWLVAAMIGLTLFALSHHIGVGTQTFSYPLPSVVERLASIFRASGRMFWPVFYAIELFLVYLLVRSFRAPVAIGLLALVLVVQVADTRNGWAGLRASRMVTPASDWASPMHNPFWNSAAAHYKNVRGLLPQNQSERWQAIAGFAGAHGLKTDAVYMGRMSISALDEAQRVARQRLETGEYEADSLYILDDEAQALSAKSVHSDSDLLTRVDDFVVLAPGWKRCQQCPPMIDEGRALSSIALIRPGVIYMFDRKSRQLVKGWGAPEAWGTWSEGHDAEIALRVPVQAKSISIKALAFVLPPTLAQRVVVRLNGVEVLSTRLTAFQGNSLEIPLNEEVRQTLPEDGAVRLELHLPDAVSPRSLGVSDDARVMGLGVESVSVQ</sequence>
<dbReference type="InterPro" id="IPR058671">
    <property type="entry name" value="DUF6311_C"/>
</dbReference>
<feature type="transmembrane region" description="Helical" evidence="1">
    <location>
        <begin position="319"/>
        <end position="338"/>
    </location>
</feature>
<feature type="transmembrane region" description="Helical" evidence="1">
    <location>
        <begin position="365"/>
        <end position="382"/>
    </location>
</feature>
<dbReference type="AlphaFoldDB" id="A0AAQ2I336"/>
<organism evidence="4 5">
    <name type="scientific">Pseudomonas atacamensis</name>
    <dbReference type="NCBI Taxonomy" id="2565368"/>
    <lineage>
        <taxon>Bacteria</taxon>
        <taxon>Pseudomonadati</taxon>
        <taxon>Pseudomonadota</taxon>
        <taxon>Gammaproteobacteria</taxon>
        <taxon>Pseudomonadales</taxon>
        <taxon>Pseudomonadaceae</taxon>
        <taxon>Pseudomonas</taxon>
    </lineage>
</organism>
<dbReference type="InterPro" id="IPR046278">
    <property type="entry name" value="DUF6311"/>
</dbReference>
<keyword evidence="1" id="KW-0472">Membrane</keyword>
<name>A0AAQ2I336_9PSED</name>
<dbReference type="EMBL" id="SSBS01000001">
    <property type="protein sequence ID" value="THF36531.1"/>
    <property type="molecule type" value="Genomic_DNA"/>
</dbReference>
<feature type="transmembrane region" description="Helical" evidence="1">
    <location>
        <begin position="154"/>
        <end position="174"/>
    </location>
</feature>
<keyword evidence="1" id="KW-1133">Transmembrane helix</keyword>
<feature type="domain" description="DUF6311" evidence="3">
    <location>
        <begin position="432"/>
        <end position="536"/>
    </location>
</feature>
<feature type="transmembrane region" description="Helical" evidence="1">
    <location>
        <begin position="101"/>
        <end position="118"/>
    </location>
</feature>
<evidence type="ECO:0000259" key="2">
    <source>
        <dbReference type="Pfam" id="PF19830"/>
    </source>
</evidence>
<dbReference type="Pfam" id="PF25853">
    <property type="entry name" value="DUF6311_C"/>
    <property type="match status" value="1"/>
</dbReference>
<evidence type="ECO:0008006" key="6">
    <source>
        <dbReference type="Google" id="ProtNLM"/>
    </source>
</evidence>
<comment type="caution">
    <text evidence="4">The sequence shown here is derived from an EMBL/GenBank/DDBJ whole genome shotgun (WGS) entry which is preliminary data.</text>
</comment>
<feature type="transmembrane region" description="Helical" evidence="1">
    <location>
        <begin position="225"/>
        <end position="244"/>
    </location>
</feature>
<evidence type="ECO:0000313" key="5">
    <source>
        <dbReference type="Proteomes" id="UP000310574"/>
    </source>
</evidence>
<keyword evidence="1" id="KW-0812">Transmembrane</keyword>
<feature type="transmembrane region" description="Helical" evidence="1">
    <location>
        <begin position="389"/>
        <end position="409"/>
    </location>
</feature>
<evidence type="ECO:0000256" key="1">
    <source>
        <dbReference type="SAM" id="Phobius"/>
    </source>
</evidence>
<reference evidence="4 5" key="1">
    <citation type="submission" date="2019-04" db="EMBL/GenBank/DDBJ databases">
        <title>Draft genome sequence of Pseudomonas sp. M7D1 isolated from rhizosphere of plant the flowery desert.</title>
        <authorList>
            <person name="Poblete-Morales M."/>
            <person name="Plaza N."/>
            <person name="Corsini G."/>
            <person name="Silva E."/>
        </authorList>
    </citation>
    <scope>NUCLEOTIDE SEQUENCE [LARGE SCALE GENOMIC DNA]</scope>
    <source>
        <strain evidence="4 5">M7D1</strain>
    </source>
</reference>
<proteinExistence type="predicted"/>
<protein>
    <recommendedName>
        <fullName evidence="6">YfhO family protein</fullName>
    </recommendedName>
</protein>
<dbReference type="RefSeq" id="WP_136492147.1">
    <property type="nucleotide sequence ID" value="NZ_SSBS01000001.1"/>
</dbReference>
<dbReference type="Pfam" id="PF19830">
    <property type="entry name" value="DUF6311"/>
    <property type="match status" value="1"/>
</dbReference>
<evidence type="ECO:0000259" key="3">
    <source>
        <dbReference type="Pfam" id="PF25853"/>
    </source>
</evidence>
<feature type="transmembrane region" description="Helical" evidence="1">
    <location>
        <begin position="288"/>
        <end position="307"/>
    </location>
</feature>
<gene>
    <name evidence="4" type="ORF">E5170_03545</name>
</gene>
<dbReference type="Proteomes" id="UP000310574">
    <property type="component" value="Unassembled WGS sequence"/>
</dbReference>